<feature type="chain" id="PRO_5041306892" evidence="2">
    <location>
        <begin position="30"/>
        <end position="236"/>
    </location>
</feature>
<dbReference type="Proteomes" id="UP001175271">
    <property type="component" value="Unassembled WGS sequence"/>
</dbReference>
<evidence type="ECO:0000313" key="3">
    <source>
        <dbReference type="EMBL" id="KAK0394565.1"/>
    </source>
</evidence>
<name>A0AA39LEU6_9BILA</name>
<feature type="signal peptide" evidence="2">
    <location>
        <begin position="1"/>
        <end position="29"/>
    </location>
</feature>
<organism evidence="3 4">
    <name type="scientific">Steinernema hermaphroditum</name>
    <dbReference type="NCBI Taxonomy" id="289476"/>
    <lineage>
        <taxon>Eukaryota</taxon>
        <taxon>Metazoa</taxon>
        <taxon>Ecdysozoa</taxon>
        <taxon>Nematoda</taxon>
        <taxon>Chromadorea</taxon>
        <taxon>Rhabditida</taxon>
        <taxon>Tylenchina</taxon>
        <taxon>Panagrolaimomorpha</taxon>
        <taxon>Strongyloidoidea</taxon>
        <taxon>Steinernematidae</taxon>
        <taxon>Steinernema</taxon>
    </lineage>
</organism>
<protein>
    <submittedName>
        <fullName evidence="3">Uncharacterized protein</fullName>
    </submittedName>
</protein>
<feature type="region of interest" description="Disordered" evidence="1">
    <location>
        <begin position="206"/>
        <end position="236"/>
    </location>
</feature>
<accession>A0AA39LEU6</accession>
<sequence>MRYRSRCALLAAGIHSALFVLLWCPAASGYNPIPDESGGKEGEVPWIIEPIYEPHRVHVSSASLDKFQKYRKLTCRDENDHKVKLNDEEYMDQYLEWEQIEFNRALRDTLVTNEKQLNTKEGQDILRVASHTVLDTHFTSKCVPSGESINMQTSKMTTEIREKNLFEDVLINKVMPFPDWTDDPSNRVQYVLELPDHSRTTAFASVARPNSTATAASPPRLNTPTSLPFVPKPHKS</sequence>
<dbReference type="AlphaFoldDB" id="A0AA39LEU6"/>
<dbReference type="EMBL" id="JAUCMV010000005">
    <property type="protein sequence ID" value="KAK0394565.1"/>
    <property type="molecule type" value="Genomic_DNA"/>
</dbReference>
<proteinExistence type="predicted"/>
<evidence type="ECO:0000313" key="4">
    <source>
        <dbReference type="Proteomes" id="UP001175271"/>
    </source>
</evidence>
<evidence type="ECO:0000256" key="1">
    <source>
        <dbReference type="SAM" id="MobiDB-lite"/>
    </source>
</evidence>
<feature type="compositionally biased region" description="Polar residues" evidence="1">
    <location>
        <begin position="206"/>
        <end position="226"/>
    </location>
</feature>
<keyword evidence="4" id="KW-1185">Reference proteome</keyword>
<keyword evidence="2" id="KW-0732">Signal</keyword>
<comment type="caution">
    <text evidence="3">The sequence shown here is derived from an EMBL/GenBank/DDBJ whole genome shotgun (WGS) entry which is preliminary data.</text>
</comment>
<evidence type="ECO:0000256" key="2">
    <source>
        <dbReference type="SAM" id="SignalP"/>
    </source>
</evidence>
<reference evidence="3" key="1">
    <citation type="submission" date="2023-06" db="EMBL/GenBank/DDBJ databases">
        <title>Genomic analysis of the entomopathogenic nematode Steinernema hermaphroditum.</title>
        <authorList>
            <person name="Schwarz E.M."/>
            <person name="Heppert J.K."/>
            <person name="Baniya A."/>
            <person name="Schwartz H.T."/>
            <person name="Tan C.-H."/>
            <person name="Antoshechkin I."/>
            <person name="Sternberg P.W."/>
            <person name="Goodrich-Blair H."/>
            <person name="Dillman A.R."/>
        </authorList>
    </citation>
    <scope>NUCLEOTIDE SEQUENCE</scope>
    <source>
        <strain evidence="3">PS9179</strain>
        <tissue evidence="3">Whole animal</tissue>
    </source>
</reference>
<gene>
    <name evidence="3" type="ORF">QR680_000805</name>
</gene>